<feature type="transmembrane region" description="Helical" evidence="1">
    <location>
        <begin position="51"/>
        <end position="68"/>
    </location>
</feature>
<feature type="transmembrane region" description="Helical" evidence="1">
    <location>
        <begin position="21"/>
        <end position="45"/>
    </location>
</feature>
<keyword evidence="1" id="KW-0812">Transmembrane</keyword>
<evidence type="ECO:0000313" key="3">
    <source>
        <dbReference type="WBParaSite" id="Pan_g4057.t1"/>
    </source>
</evidence>
<reference evidence="2" key="1">
    <citation type="journal article" date="2013" name="Genetics">
        <title>The draft genome and transcriptome of Panagrellus redivivus are shaped by the harsh demands of a free-living lifestyle.</title>
        <authorList>
            <person name="Srinivasan J."/>
            <person name="Dillman A.R."/>
            <person name="Macchietto M.G."/>
            <person name="Heikkinen L."/>
            <person name="Lakso M."/>
            <person name="Fracchia K.M."/>
            <person name="Antoshechkin I."/>
            <person name="Mortazavi A."/>
            <person name="Wong G."/>
            <person name="Sternberg P.W."/>
        </authorList>
    </citation>
    <scope>NUCLEOTIDE SEQUENCE [LARGE SCALE GENOMIC DNA]</scope>
    <source>
        <strain evidence="2">MT8872</strain>
    </source>
</reference>
<name>A0A7E4VVP9_PANRE</name>
<evidence type="ECO:0000256" key="1">
    <source>
        <dbReference type="SAM" id="Phobius"/>
    </source>
</evidence>
<feature type="transmembrane region" description="Helical" evidence="1">
    <location>
        <begin position="80"/>
        <end position="106"/>
    </location>
</feature>
<organism evidence="2 3">
    <name type="scientific">Panagrellus redivivus</name>
    <name type="common">Microworm</name>
    <dbReference type="NCBI Taxonomy" id="6233"/>
    <lineage>
        <taxon>Eukaryota</taxon>
        <taxon>Metazoa</taxon>
        <taxon>Ecdysozoa</taxon>
        <taxon>Nematoda</taxon>
        <taxon>Chromadorea</taxon>
        <taxon>Rhabditida</taxon>
        <taxon>Tylenchina</taxon>
        <taxon>Panagrolaimomorpha</taxon>
        <taxon>Panagrolaimoidea</taxon>
        <taxon>Panagrolaimidae</taxon>
        <taxon>Panagrellus</taxon>
    </lineage>
</organism>
<sequence length="183" mass="21171">MDEFDQRFNETFCRCWSLLPALKVLSFLATLFYLGLSIFIGYRSFDEPGEIAFALLAFFFAVMAFLYYKGISNENDWIMIPFLVAEILARVVTGFMLCFTWGIFVLSIFDMFLMRSPIPGFTCPQFLALAAIVFSIAFAVYLECLFPIYNGYTLVKRRNDHRQLINEESAYMKISFTSRPTTV</sequence>
<dbReference type="AlphaFoldDB" id="A0A7E4VVP9"/>
<protein>
    <submittedName>
        <fullName evidence="3">MARVEL domain-containing protein</fullName>
    </submittedName>
</protein>
<keyword evidence="1" id="KW-1133">Transmembrane helix</keyword>
<keyword evidence="1" id="KW-0472">Membrane</keyword>
<dbReference type="Proteomes" id="UP000492821">
    <property type="component" value="Unassembled WGS sequence"/>
</dbReference>
<evidence type="ECO:0000313" key="2">
    <source>
        <dbReference type="Proteomes" id="UP000492821"/>
    </source>
</evidence>
<dbReference type="WBParaSite" id="Pan_g4057.t1">
    <property type="protein sequence ID" value="Pan_g4057.t1"/>
    <property type="gene ID" value="Pan_g4057"/>
</dbReference>
<feature type="transmembrane region" description="Helical" evidence="1">
    <location>
        <begin position="126"/>
        <end position="149"/>
    </location>
</feature>
<reference evidence="3" key="2">
    <citation type="submission" date="2020-10" db="UniProtKB">
        <authorList>
            <consortium name="WormBaseParasite"/>
        </authorList>
    </citation>
    <scope>IDENTIFICATION</scope>
</reference>
<keyword evidence="2" id="KW-1185">Reference proteome</keyword>
<proteinExistence type="predicted"/>
<accession>A0A7E4VVP9</accession>